<name>A0A2P4SXS8_BAMTH</name>
<dbReference type="GO" id="GO:0005178">
    <property type="term" value="F:integrin binding"/>
    <property type="evidence" value="ECO:0007669"/>
    <property type="project" value="TreeGrafter"/>
</dbReference>
<evidence type="ECO:0000259" key="13">
    <source>
        <dbReference type="Pfam" id="PF23105"/>
    </source>
</evidence>
<keyword evidence="9" id="KW-0401">Integrin</keyword>
<evidence type="ECO:0000256" key="6">
    <source>
        <dbReference type="ARBA" id="ARBA00022729"/>
    </source>
</evidence>
<evidence type="ECO:0000256" key="1">
    <source>
        <dbReference type="ARBA" id="ARBA00004251"/>
    </source>
</evidence>
<proteinExistence type="inferred from homology"/>
<evidence type="ECO:0000256" key="2">
    <source>
        <dbReference type="ARBA" id="ARBA00007449"/>
    </source>
</evidence>
<keyword evidence="15" id="KW-1185">Reference proteome</keyword>
<dbReference type="OrthoDB" id="410592at2759"/>
<dbReference type="InterPro" id="IPR015812">
    <property type="entry name" value="Integrin_bsu"/>
</dbReference>
<evidence type="ECO:0000256" key="11">
    <source>
        <dbReference type="ARBA" id="ARBA00023157"/>
    </source>
</evidence>
<dbReference type="Gene3D" id="2.60.40.1510">
    <property type="entry name" value="ntegrin, alpha v. Chain A, domain 3"/>
    <property type="match status" value="1"/>
</dbReference>
<keyword evidence="12" id="KW-0325">Glycoprotein</keyword>
<comment type="subcellular location">
    <subcellularLocation>
        <location evidence="1">Cell membrane</location>
        <topology evidence="1">Single-pass type I membrane protein</topology>
    </subcellularLocation>
</comment>
<evidence type="ECO:0000256" key="3">
    <source>
        <dbReference type="ARBA" id="ARBA00022475"/>
    </source>
</evidence>
<dbReference type="GO" id="GO:0016477">
    <property type="term" value="P:cell migration"/>
    <property type="evidence" value="ECO:0007669"/>
    <property type="project" value="TreeGrafter"/>
</dbReference>
<dbReference type="GO" id="GO:0098609">
    <property type="term" value="P:cell-cell adhesion"/>
    <property type="evidence" value="ECO:0007669"/>
    <property type="project" value="TreeGrafter"/>
</dbReference>
<evidence type="ECO:0000256" key="5">
    <source>
        <dbReference type="ARBA" id="ARBA00022692"/>
    </source>
</evidence>
<dbReference type="InterPro" id="IPR032695">
    <property type="entry name" value="Integrin_dom_sf"/>
</dbReference>
<dbReference type="PANTHER" id="PTHR10082">
    <property type="entry name" value="INTEGRIN BETA SUBUNIT"/>
    <property type="match status" value="1"/>
</dbReference>
<comment type="similarity">
    <text evidence="2">Belongs to the integrin beta chain family.</text>
</comment>
<sequence length="211" mass="23913">MVLFNVSVTMKGCDTTGGRKYAILKPIGFNETTIINVQKSCACQNGDNAKPKRVWADEIFPDGKQPHCSDSSCSYSRETLPSEECRQHQDQPICSGQGDCIEGKCFCYKNKLGRVYGKYCQMDDFSCPYHQGNLCSGIVFSATILTMHLKLNLTSVKPHVLTYCITLTKLQEKMFLPTVCTRTVTYRRDKPEEINIDISKLRLNETFKCEF</sequence>
<accession>A0A2P4SXS8</accession>
<dbReference type="GO" id="GO:0007229">
    <property type="term" value="P:integrin-mediated signaling pathway"/>
    <property type="evidence" value="ECO:0007669"/>
    <property type="project" value="UniProtKB-KW"/>
</dbReference>
<dbReference type="GO" id="GO:0005925">
    <property type="term" value="C:focal adhesion"/>
    <property type="evidence" value="ECO:0007669"/>
    <property type="project" value="TreeGrafter"/>
</dbReference>
<dbReference type="Gene3D" id="2.10.25.10">
    <property type="entry name" value="Laminin"/>
    <property type="match status" value="1"/>
</dbReference>
<dbReference type="FunFam" id="2.10.25.10:FF:000076">
    <property type="entry name" value="Integrin beta"/>
    <property type="match status" value="1"/>
</dbReference>
<keyword evidence="6" id="KW-0732">Signal</keyword>
<feature type="domain" description="Integrin beta epidermal growth factor-like" evidence="13">
    <location>
        <begin position="82"/>
        <end position="121"/>
    </location>
</feature>
<evidence type="ECO:0000256" key="12">
    <source>
        <dbReference type="ARBA" id="ARBA00023180"/>
    </source>
</evidence>
<dbReference type="EMBL" id="PPHD01017428">
    <property type="protein sequence ID" value="POI28904.1"/>
    <property type="molecule type" value="Genomic_DNA"/>
</dbReference>
<keyword evidence="4" id="KW-0245">EGF-like domain</keyword>
<evidence type="ECO:0000313" key="14">
    <source>
        <dbReference type="EMBL" id="POI28904.1"/>
    </source>
</evidence>
<gene>
    <name evidence="14" type="ORF">CIB84_007346</name>
</gene>
<dbReference type="GO" id="GO:0008305">
    <property type="term" value="C:integrin complex"/>
    <property type="evidence" value="ECO:0007669"/>
    <property type="project" value="TreeGrafter"/>
</dbReference>
<dbReference type="SUPFAM" id="SSF69179">
    <property type="entry name" value="Integrin domains"/>
    <property type="match status" value="1"/>
</dbReference>
<evidence type="ECO:0000256" key="10">
    <source>
        <dbReference type="ARBA" id="ARBA00023136"/>
    </source>
</evidence>
<dbReference type="PANTHER" id="PTHR10082:SF9">
    <property type="entry name" value="INTEGRIN BETA-8"/>
    <property type="match status" value="1"/>
</dbReference>
<keyword evidence="10" id="KW-0472">Membrane</keyword>
<keyword evidence="11" id="KW-1015">Disulfide bond</keyword>
<dbReference type="InterPro" id="IPR057073">
    <property type="entry name" value="EGF_integrin_2"/>
</dbReference>
<dbReference type="GO" id="GO:0033627">
    <property type="term" value="P:cell adhesion mediated by integrin"/>
    <property type="evidence" value="ECO:0007669"/>
    <property type="project" value="TreeGrafter"/>
</dbReference>
<dbReference type="Pfam" id="PF23105">
    <property type="entry name" value="EGF_integrin"/>
    <property type="match status" value="1"/>
</dbReference>
<evidence type="ECO:0000256" key="9">
    <source>
        <dbReference type="ARBA" id="ARBA00023037"/>
    </source>
</evidence>
<evidence type="ECO:0000256" key="7">
    <source>
        <dbReference type="ARBA" id="ARBA00022737"/>
    </source>
</evidence>
<organism evidence="14 15">
    <name type="scientific">Bambusicola thoracicus</name>
    <name type="common">Chinese bamboo-partridge</name>
    <name type="synonym">Perdix thoracica</name>
    <dbReference type="NCBI Taxonomy" id="9083"/>
    <lineage>
        <taxon>Eukaryota</taxon>
        <taxon>Metazoa</taxon>
        <taxon>Chordata</taxon>
        <taxon>Craniata</taxon>
        <taxon>Vertebrata</taxon>
        <taxon>Euteleostomi</taxon>
        <taxon>Archelosauria</taxon>
        <taxon>Archosauria</taxon>
        <taxon>Dinosauria</taxon>
        <taxon>Saurischia</taxon>
        <taxon>Theropoda</taxon>
        <taxon>Coelurosauria</taxon>
        <taxon>Aves</taxon>
        <taxon>Neognathae</taxon>
        <taxon>Galloanserae</taxon>
        <taxon>Galliformes</taxon>
        <taxon>Phasianidae</taxon>
        <taxon>Perdicinae</taxon>
        <taxon>Bambusicola</taxon>
    </lineage>
</organism>
<reference evidence="14 15" key="1">
    <citation type="submission" date="2018-01" db="EMBL/GenBank/DDBJ databases">
        <title>Comparison of the Chinese Bamboo Partridge and Red Junglefowl genome sequences highlights the importance of demography in genome evolution.</title>
        <authorList>
            <person name="Tiley G.P."/>
            <person name="Kimball R.T."/>
            <person name="Braun E.L."/>
            <person name="Burleigh J.G."/>
        </authorList>
    </citation>
    <scope>NUCLEOTIDE SEQUENCE [LARGE SCALE GENOMIC DNA]</scope>
    <source>
        <strain evidence="14">RTK389</strain>
        <tissue evidence="14">Blood</tissue>
    </source>
</reference>
<keyword evidence="8" id="KW-1133">Transmembrane helix</keyword>
<dbReference type="Proteomes" id="UP000237246">
    <property type="component" value="Unassembled WGS sequence"/>
</dbReference>
<evidence type="ECO:0000256" key="8">
    <source>
        <dbReference type="ARBA" id="ARBA00022989"/>
    </source>
</evidence>
<comment type="caution">
    <text evidence="14">The sequence shown here is derived from an EMBL/GenBank/DDBJ whole genome shotgun (WGS) entry which is preliminary data.</text>
</comment>
<keyword evidence="3" id="KW-1003">Cell membrane</keyword>
<keyword evidence="5" id="KW-0812">Transmembrane</keyword>
<dbReference type="AlphaFoldDB" id="A0A2P4SXS8"/>
<keyword evidence="7" id="KW-0677">Repeat</keyword>
<evidence type="ECO:0000313" key="15">
    <source>
        <dbReference type="Proteomes" id="UP000237246"/>
    </source>
</evidence>
<protein>
    <recommendedName>
        <fullName evidence="13">Integrin beta epidermal growth factor-like domain-containing protein</fullName>
    </recommendedName>
</protein>
<dbReference type="GO" id="GO:0009986">
    <property type="term" value="C:cell surface"/>
    <property type="evidence" value="ECO:0007669"/>
    <property type="project" value="TreeGrafter"/>
</dbReference>
<evidence type="ECO:0000256" key="4">
    <source>
        <dbReference type="ARBA" id="ARBA00022536"/>
    </source>
</evidence>